<dbReference type="HAMAP" id="MF_00816">
    <property type="entry name" value="UPF0352"/>
    <property type="match status" value="1"/>
</dbReference>
<name>A0ABN8E2D8_9VIBR</name>
<dbReference type="SUPFAM" id="SSF158651">
    <property type="entry name" value="YejL-like"/>
    <property type="match status" value="1"/>
</dbReference>
<comment type="caution">
    <text evidence="2">The sequence shown here is derived from an EMBL/GenBank/DDBJ whole genome shotgun (WGS) entry which is preliminary data.</text>
</comment>
<evidence type="ECO:0000313" key="3">
    <source>
        <dbReference type="Proteomes" id="UP000838748"/>
    </source>
</evidence>
<dbReference type="Gene3D" id="1.10.3390.10">
    <property type="entry name" value="YejL-like"/>
    <property type="match status" value="1"/>
</dbReference>
<comment type="similarity">
    <text evidence="1">Belongs to the UPF0352 family.</text>
</comment>
<dbReference type="NCBIfam" id="NF010242">
    <property type="entry name" value="PRK13689.1"/>
    <property type="match status" value="1"/>
</dbReference>
<dbReference type="EMBL" id="CAKLDM010000002">
    <property type="protein sequence ID" value="CAH0539229.1"/>
    <property type="molecule type" value="Genomic_DNA"/>
</dbReference>
<evidence type="ECO:0000313" key="2">
    <source>
        <dbReference type="EMBL" id="CAH0539229.1"/>
    </source>
</evidence>
<dbReference type="Proteomes" id="UP000838748">
    <property type="component" value="Unassembled WGS sequence"/>
</dbReference>
<sequence>MTIIFRDIMPITSKYSDKQVENILAEMATVLEKYEATPDLTLMIAGNIATNVLNQNVAVAQRKELAEKFSQALLSSLDLTSH</sequence>
<protein>
    <recommendedName>
        <fullName evidence="1">UPF0352 protein VMF7928_01998</fullName>
    </recommendedName>
</protein>
<dbReference type="InterPro" id="IPR009857">
    <property type="entry name" value="UPF0352"/>
</dbReference>
<gene>
    <name evidence="2" type="ORF">VMF7928_01998</name>
</gene>
<dbReference type="InterPro" id="IPR023202">
    <property type="entry name" value="YejL_sf"/>
</dbReference>
<dbReference type="PIRSF" id="PIRSF006188">
    <property type="entry name" value="UCP006188"/>
    <property type="match status" value="1"/>
</dbReference>
<reference evidence="2" key="1">
    <citation type="submission" date="2021-11" db="EMBL/GenBank/DDBJ databases">
        <authorList>
            <person name="Rodrigo-Torres L."/>
            <person name="Arahal R. D."/>
            <person name="Lucena T."/>
        </authorList>
    </citation>
    <scope>NUCLEOTIDE SEQUENCE</scope>
    <source>
        <strain evidence="2">CECT 7928</strain>
    </source>
</reference>
<dbReference type="Pfam" id="PF07208">
    <property type="entry name" value="DUF1414"/>
    <property type="match status" value="1"/>
</dbReference>
<evidence type="ECO:0000256" key="1">
    <source>
        <dbReference type="HAMAP-Rule" id="MF_00816"/>
    </source>
</evidence>
<proteinExistence type="inferred from homology"/>
<organism evidence="2 3">
    <name type="scientific">Vibrio marisflavi CECT 7928</name>
    <dbReference type="NCBI Taxonomy" id="634439"/>
    <lineage>
        <taxon>Bacteria</taxon>
        <taxon>Pseudomonadati</taxon>
        <taxon>Pseudomonadota</taxon>
        <taxon>Gammaproteobacteria</taxon>
        <taxon>Vibrionales</taxon>
        <taxon>Vibrionaceae</taxon>
        <taxon>Vibrio</taxon>
    </lineage>
</organism>
<accession>A0ABN8E2D8</accession>
<keyword evidence="3" id="KW-1185">Reference proteome</keyword>